<dbReference type="Proteomes" id="UP000246702">
    <property type="component" value="Unassembled WGS sequence"/>
</dbReference>
<dbReference type="GeneID" id="37108087"/>
<comment type="caution">
    <text evidence="1">The sequence shown here is derived from an EMBL/GenBank/DDBJ whole genome shotgun (WGS) entry which is preliminary data.</text>
</comment>
<reference evidence="1 2" key="1">
    <citation type="submission" date="2016-12" db="EMBL/GenBank/DDBJ databases">
        <title>The genomes of Aspergillus section Nigri reveals drivers in fungal speciation.</title>
        <authorList>
            <consortium name="DOE Joint Genome Institute"/>
            <person name="Vesth T.C."/>
            <person name="Nybo J."/>
            <person name="Theobald S."/>
            <person name="Brandl J."/>
            <person name="Frisvad J.C."/>
            <person name="Nielsen K.F."/>
            <person name="Lyhne E.K."/>
            <person name="Kogle M.E."/>
            <person name="Kuo A."/>
            <person name="Riley R."/>
            <person name="Clum A."/>
            <person name="Nolan M."/>
            <person name="Lipzen A."/>
            <person name="Salamov A."/>
            <person name="Henrissat B."/>
            <person name="Wiebenga A."/>
            <person name="De Vries R.P."/>
            <person name="Grigoriev I.V."/>
            <person name="Mortensen U.H."/>
            <person name="Andersen M.R."/>
            <person name="Baker S.E."/>
        </authorList>
    </citation>
    <scope>NUCLEOTIDE SEQUENCE [LARGE SCALE GENOMIC DNA]</scope>
    <source>
        <strain evidence="1 2">CBS 115572</strain>
    </source>
</reference>
<evidence type="ECO:0000313" key="2">
    <source>
        <dbReference type="Proteomes" id="UP000246702"/>
    </source>
</evidence>
<evidence type="ECO:0000313" key="1">
    <source>
        <dbReference type="EMBL" id="PWY78420.1"/>
    </source>
</evidence>
<sequence>MESVIMTLATESHCSRWASENFHGDSGPSSPSPGHMTDWLSLFTPARARAQAFLPCCNGVSCDTGSKLQGLSIALREHPPFRLPTPLPQLVAVHNLQSIGFQSKSDTRSHVLPHQLTVESNRRCNLYSFFLLLYSISTVLTPQRDGSRFQIPTAPSRELQQIAAPSNQSVARNPSR</sequence>
<gene>
    <name evidence="1" type="ORF">BO94DRAFT_176928</name>
</gene>
<dbReference type="AlphaFoldDB" id="A0A317W2L3"/>
<accession>A0A317W2L3</accession>
<dbReference type="EMBL" id="MSFK01000024">
    <property type="protein sequence ID" value="PWY78420.1"/>
    <property type="molecule type" value="Genomic_DNA"/>
</dbReference>
<name>A0A317W2L3_9EURO</name>
<proteinExistence type="predicted"/>
<keyword evidence="2" id="KW-1185">Reference proteome</keyword>
<dbReference type="RefSeq" id="XP_025464729.1">
    <property type="nucleotide sequence ID" value="XM_025605944.1"/>
</dbReference>
<organism evidence="1 2">
    <name type="scientific">Aspergillus sclerotioniger CBS 115572</name>
    <dbReference type="NCBI Taxonomy" id="1450535"/>
    <lineage>
        <taxon>Eukaryota</taxon>
        <taxon>Fungi</taxon>
        <taxon>Dikarya</taxon>
        <taxon>Ascomycota</taxon>
        <taxon>Pezizomycotina</taxon>
        <taxon>Eurotiomycetes</taxon>
        <taxon>Eurotiomycetidae</taxon>
        <taxon>Eurotiales</taxon>
        <taxon>Aspergillaceae</taxon>
        <taxon>Aspergillus</taxon>
        <taxon>Aspergillus subgen. Circumdati</taxon>
    </lineage>
</organism>
<protein>
    <submittedName>
        <fullName evidence="1">Uncharacterized protein</fullName>
    </submittedName>
</protein>